<dbReference type="EMBL" id="JAUSSW010000008">
    <property type="protein sequence ID" value="MDQ0103276.1"/>
    <property type="molecule type" value="Genomic_DNA"/>
</dbReference>
<name>A0ABT9TNN2_PAENI</name>
<comment type="caution">
    <text evidence="1">The sequence shown here is derived from an EMBL/GenBank/DDBJ whole genome shotgun (WGS) entry which is preliminary data.</text>
</comment>
<dbReference type="Proteomes" id="UP001244563">
    <property type="component" value="Unassembled WGS sequence"/>
</dbReference>
<evidence type="ECO:0000313" key="1">
    <source>
        <dbReference type="EMBL" id="MDQ0103276.1"/>
    </source>
</evidence>
<organism evidence="1 2">
    <name type="scientific">Paenarthrobacter nicotinovorans</name>
    <name type="common">Arthrobacter nicotinovorans</name>
    <dbReference type="NCBI Taxonomy" id="29320"/>
    <lineage>
        <taxon>Bacteria</taxon>
        <taxon>Bacillati</taxon>
        <taxon>Actinomycetota</taxon>
        <taxon>Actinomycetes</taxon>
        <taxon>Micrococcales</taxon>
        <taxon>Micrococcaceae</taxon>
        <taxon>Paenarthrobacter</taxon>
    </lineage>
</organism>
<reference evidence="1 2" key="1">
    <citation type="submission" date="2023-07" db="EMBL/GenBank/DDBJ databases">
        <title>Sorghum-associated microbial communities from plants grown in Nebraska, USA.</title>
        <authorList>
            <person name="Schachtman D."/>
        </authorList>
    </citation>
    <scope>NUCLEOTIDE SEQUENCE [LARGE SCALE GENOMIC DNA]</scope>
    <source>
        <strain evidence="1 2">CC523</strain>
    </source>
</reference>
<gene>
    <name evidence="1" type="ORF">J2T10_002940</name>
</gene>
<accession>A0ABT9TNN2</accession>
<evidence type="ECO:0000313" key="2">
    <source>
        <dbReference type="Proteomes" id="UP001244563"/>
    </source>
</evidence>
<keyword evidence="2" id="KW-1185">Reference proteome</keyword>
<protein>
    <submittedName>
        <fullName evidence="1">Uncharacterized protein</fullName>
    </submittedName>
</protein>
<dbReference type="RefSeq" id="WP_064723898.1">
    <property type="nucleotide sequence ID" value="NZ_BDDW01000036.1"/>
</dbReference>
<sequence length="99" mass="10857">MPYQSDASHAHNTTGQTEARNVTVIPAVDLYLGTVTIVARNETLFFRHPHPQQIARALAQAVRPSTWCEASRTLTVTVAATGKRDGQPRLFALGSRDED</sequence>
<proteinExistence type="predicted"/>